<dbReference type="SUPFAM" id="SSF56112">
    <property type="entry name" value="Protein kinase-like (PK-like)"/>
    <property type="match status" value="1"/>
</dbReference>
<evidence type="ECO:0000313" key="13">
    <source>
        <dbReference type="EMBL" id="KAA2256537.1"/>
    </source>
</evidence>
<dbReference type="InterPro" id="IPR011009">
    <property type="entry name" value="Kinase-like_dom_sf"/>
</dbReference>
<feature type="domain" description="PASTA" evidence="12">
    <location>
        <begin position="500"/>
        <end position="568"/>
    </location>
</feature>
<organism evidence="13 14">
    <name type="scientific">Solihabitans fulvus</name>
    <dbReference type="NCBI Taxonomy" id="1892852"/>
    <lineage>
        <taxon>Bacteria</taxon>
        <taxon>Bacillati</taxon>
        <taxon>Actinomycetota</taxon>
        <taxon>Actinomycetes</taxon>
        <taxon>Pseudonocardiales</taxon>
        <taxon>Pseudonocardiaceae</taxon>
        <taxon>Solihabitans</taxon>
    </lineage>
</organism>
<evidence type="ECO:0000256" key="6">
    <source>
        <dbReference type="ARBA" id="ARBA00022840"/>
    </source>
</evidence>
<dbReference type="SMART" id="SM00740">
    <property type="entry name" value="PASTA"/>
    <property type="match status" value="4"/>
</dbReference>
<dbReference type="FunFam" id="1.10.510.10:FF:000021">
    <property type="entry name" value="Serine/threonine protein kinase"/>
    <property type="match status" value="1"/>
</dbReference>
<proteinExistence type="predicted"/>
<evidence type="ECO:0000256" key="7">
    <source>
        <dbReference type="ARBA" id="ARBA00047899"/>
    </source>
</evidence>
<dbReference type="SUPFAM" id="SSF54184">
    <property type="entry name" value="Penicillin-binding protein 2x (pbp-2x), c-terminal domain"/>
    <property type="match status" value="1"/>
</dbReference>
<dbReference type="Pfam" id="PF00069">
    <property type="entry name" value="Pkinase"/>
    <property type="match status" value="1"/>
</dbReference>
<dbReference type="Pfam" id="PF03793">
    <property type="entry name" value="PASTA"/>
    <property type="match status" value="4"/>
</dbReference>
<dbReference type="PANTHER" id="PTHR43289">
    <property type="entry name" value="MITOGEN-ACTIVATED PROTEIN KINASE KINASE KINASE 20-RELATED"/>
    <property type="match status" value="1"/>
</dbReference>
<feature type="region of interest" description="Disordered" evidence="9">
    <location>
        <begin position="380"/>
        <end position="401"/>
    </location>
</feature>
<dbReference type="PROSITE" id="PS50011">
    <property type="entry name" value="PROTEIN_KINASE_DOM"/>
    <property type="match status" value="1"/>
</dbReference>
<keyword evidence="4" id="KW-0547">Nucleotide-binding</keyword>
<name>A0A5B2X1C5_9PSEU</name>
<accession>A0A5B2X1C5</accession>
<dbReference type="EMBL" id="VUOB01000051">
    <property type="protein sequence ID" value="KAA2256537.1"/>
    <property type="molecule type" value="Genomic_DNA"/>
</dbReference>
<keyword evidence="10" id="KW-0472">Membrane</keyword>
<dbReference type="InterPro" id="IPR005543">
    <property type="entry name" value="PASTA_dom"/>
</dbReference>
<evidence type="ECO:0000256" key="5">
    <source>
        <dbReference type="ARBA" id="ARBA00022777"/>
    </source>
</evidence>
<comment type="catalytic activity">
    <reaction evidence="7">
        <text>L-threonyl-[protein] + ATP = O-phospho-L-threonyl-[protein] + ADP + H(+)</text>
        <dbReference type="Rhea" id="RHEA:46608"/>
        <dbReference type="Rhea" id="RHEA-COMP:11060"/>
        <dbReference type="Rhea" id="RHEA-COMP:11605"/>
        <dbReference type="ChEBI" id="CHEBI:15378"/>
        <dbReference type="ChEBI" id="CHEBI:30013"/>
        <dbReference type="ChEBI" id="CHEBI:30616"/>
        <dbReference type="ChEBI" id="CHEBI:61977"/>
        <dbReference type="ChEBI" id="CHEBI:456216"/>
        <dbReference type="EC" id="2.7.11.1"/>
    </reaction>
</comment>
<dbReference type="InterPro" id="IPR008271">
    <property type="entry name" value="Ser/Thr_kinase_AS"/>
</dbReference>
<dbReference type="GO" id="GO:0005524">
    <property type="term" value="F:ATP binding"/>
    <property type="evidence" value="ECO:0007669"/>
    <property type="project" value="UniProtKB-KW"/>
</dbReference>
<feature type="transmembrane region" description="Helical" evidence="10">
    <location>
        <begin position="410"/>
        <end position="431"/>
    </location>
</feature>
<dbReference type="CDD" id="cd06575">
    <property type="entry name" value="PASTA_Pbp2x-like_2"/>
    <property type="match status" value="1"/>
</dbReference>
<keyword evidence="5 13" id="KW-0418">Kinase</keyword>
<dbReference type="Gene3D" id="3.30.10.20">
    <property type="match status" value="4"/>
</dbReference>
<protein>
    <recommendedName>
        <fullName evidence="1">non-specific serine/threonine protein kinase</fullName>
        <ecNumber evidence="1">2.7.11.1</ecNumber>
    </recommendedName>
</protein>
<dbReference type="Proteomes" id="UP000323454">
    <property type="component" value="Unassembled WGS sequence"/>
</dbReference>
<evidence type="ECO:0000256" key="8">
    <source>
        <dbReference type="ARBA" id="ARBA00048679"/>
    </source>
</evidence>
<dbReference type="OrthoDB" id="9762169at2"/>
<evidence type="ECO:0000256" key="4">
    <source>
        <dbReference type="ARBA" id="ARBA00022741"/>
    </source>
</evidence>
<evidence type="ECO:0000256" key="2">
    <source>
        <dbReference type="ARBA" id="ARBA00022527"/>
    </source>
</evidence>
<keyword evidence="10" id="KW-0812">Transmembrane</keyword>
<dbReference type="FunFam" id="3.30.200.20:FF:000035">
    <property type="entry name" value="Serine/threonine protein kinase Stk1"/>
    <property type="match status" value="1"/>
</dbReference>
<keyword evidence="14" id="KW-1185">Reference proteome</keyword>
<feature type="domain" description="Protein kinase" evidence="11">
    <location>
        <begin position="17"/>
        <end position="284"/>
    </location>
</feature>
<dbReference type="Gene3D" id="1.10.510.10">
    <property type="entry name" value="Transferase(Phosphotransferase) domain 1"/>
    <property type="match status" value="1"/>
</dbReference>
<evidence type="ECO:0000256" key="3">
    <source>
        <dbReference type="ARBA" id="ARBA00022679"/>
    </source>
</evidence>
<dbReference type="GO" id="GO:0045717">
    <property type="term" value="P:negative regulation of fatty acid biosynthetic process"/>
    <property type="evidence" value="ECO:0007669"/>
    <property type="project" value="UniProtKB-ARBA"/>
</dbReference>
<dbReference type="GO" id="GO:0004674">
    <property type="term" value="F:protein serine/threonine kinase activity"/>
    <property type="evidence" value="ECO:0007669"/>
    <property type="project" value="UniProtKB-KW"/>
</dbReference>
<evidence type="ECO:0000256" key="10">
    <source>
        <dbReference type="SAM" id="Phobius"/>
    </source>
</evidence>
<evidence type="ECO:0000256" key="9">
    <source>
        <dbReference type="SAM" id="MobiDB-lite"/>
    </source>
</evidence>
<evidence type="ECO:0000259" key="11">
    <source>
        <dbReference type="PROSITE" id="PS50011"/>
    </source>
</evidence>
<gene>
    <name evidence="13" type="primary">pknB</name>
    <name evidence="13" type="ORF">F0L68_26245</name>
</gene>
<keyword evidence="2" id="KW-0723">Serine/threonine-protein kinase</keyword>
<sequence>MDRQGTNVIGGLLEQRYRVDGFLARGGMSTVYRGVDTRLDRPVAIKVMDPQFSADRSFVARFEQEARAAARLHHPNVVAVYDQGVDRAPGGDNVFLVMELVTGGTLRDLLTERGRLPVPLALSVLEPVLSALAAAHRAGLIHRDVKPENVLIGHSGAVKVADFGLVRAVASAGTTSDSVILGTVAYLSPEQVATGASDARSDVYAAGLVLFEMLTGKPPYTGDTAISVAYRHVNDDVPAPSTVLPDLPPALDQLVLRATRRDPAERPADAEAFLAEVERVRESLAARRVTVPTPMPGQDEQTVRVEPVRLGVGRTQPVTHQAPPESAAERTVVQHTAAMPVRAAQVGPAGAVGAVGGPGGPVGPQGTRAISREELGAALAKRPEPARKQQRPAAPADRYAAERNRSRRTFIVWISIVLVLAVAIGVVAWWMGSGRWTAVPQVAGLDQAHAIKALQDADLSPQVLNQSDNTVPAGQALRTDPTTGAQALRGGQVKLLISKGKPIVPPVTVGSAPEAAEQLIRDAGLTPKRDDAANVFDQQVPEGKVITVSPNPGAELPLGGVVTVVLSKGPPPKPVPDVSGHLKDEAFQLLQAAGLAPYDAPAEFSDKVDGGKVIRTTPAAGSTIAPKGDNRVAVVVSTAVTVPNVGGQKGEDAAKALEALGLKVSVQSFLPGGGGSVLNQSVPAGTRVQPGSAITIILFI</sequence>
<dbReference type="CDD" id="cd14014">
    <property type="entry name" value="STKc_PknB_like"/>
    <property type="match status" value="1"/>
</dbReference>
<dbReference type="CDD" id="cd06577">
    <property type="entry name" value="PASTA_pknB"/>
    <property type="match status" value="3"/>
</dbReference>
<comment type="caution">
    <text evidence="13">The sequence shown here is derived from an EMBL/GenBank/DDBJ whole genome shotgun (WGS) entry which is preliminary data.</text>
</comment>
<keyword evidence="10" id="KW-1133">Transmembrane helix</keyword>
<reference evidence="13 14" key="2">
    <citation type="submission" date="2019-09" db="EMBL/GenBank/DDBJ databases">
        <authorList>
            <person name="Jin C."/>
        </authorList>
    </citation>
    <scope>NUCLEOTIDE SEQUENCE [LARGE SCALE GENOMIC DNA]</scope>
    <source>
        <strain evidence="13 14">AN110305</strain>
    </source>
</reference>
<keyword evidence="6" id="KW-0067">ATP-binding</keyword>
<feature type="domain" description="PASTA" evidence="12">
    <location>
        <begin position="432"/>
        <end position="499"/>
    </location>
</feature>
<reference evidence="13 14" key="1">
    <citation type="submission" date="2019-09" db="EMBL/GenBank/DDBJ databases">
        <title>Goodfellowia gen. nov., a new genus of the Pseudonocardineae related to Actinoalloteichus, containing Goodfellowia coeruleoviolacea gen. nov., comb. nov. gen. nov., comb. nov.</title>
        <authorList>
            <person name="Labeda D."/>
        </authorList>
    </citation>
    <scope>NUCLEOTIDE SEQUENCE [LARGE SCALE GENOMIC DNA]</scope>
    <source>
        <strain evidence="13 14">AN110305</strain>
    </source>
</reference>
<dbReference type="PROSITE" id="PS00108">
    <property type="entry name" value="PROTEIN_KINASE_ST"/>
    <property type="match status" value="1"/>
</dbReference>
<feature type="domain" description="PASTA" evidence="12">
    <location>
        <begin position="639"/>
        <end position="700"/>
    </location>
</feature>
<dbReference type="RefSeq" id="WP_149852479.1">
    <property type="nucleotide sequence ID" value="NZ_VUOB01000051.1"/>
</dbReference>
<comment type="catalytic activity">
    <reaction evidence="8">
        <text>L-seryl-[protein] + ATP = O-phospho-L-seryl-[protein] + ADP + H(+)</text>
        <dbReference type="Rhea" id="RHEA:17989"/>
        <dbReference type="Rhea" id="RHEA-COMP:9863"/>
        <dbReference type="Rhea" id="RHEA-COMP:11604"/>
        <dbReference type="ChEBI" id="CHEBI:15378"/>
        <dbReference type="ChEBI" id="CHEBI:29999"/>
        <dbReference type="ChEBI" id="CHEBI:30616"/>
        <dbReference type="ChEBI" id="CHEBI:83421"/>
        <dbReference type="ChEBI" id="CHEBI:456216"/>
        <dbReference type="EC" id="2.7.11.1"/>
    </reaction>
</comment>
<dbReference type="AlphaFoldDB" id="A0A5B2X1C5"/>
<dbReference type="NCBIfam" id="NF033483">
    <property type="entry name" value="PknB_PASTA_kin"/>
    <property type="match status" value="1"/>
</dbReference>
<evidence type="ECO:0000313" key="14">
    <source>
        <dbReference type="Proteomes" id="UP000323454"/>
    </source>
</evidence>
<dbReference type="Gene3D" id="3.30.200.20">
    <property type="entry name" value="Phosphorylase Kinase, domain 1"/>
    <property type="match status" value="1"/>
</dbReference>
<evidence type="ECO:0000256" key="1">
    <source>
        <dbReference type="ARBA" id="ARBA00012513"/>
    </source>
</evidence>
<dbReference type="EC" id="2.7.11.1" evidence="1"/>
<keyword evidence="3" id="KW-0808">Transferase</keyword>
<feature type="domain" description="PASTA" evidence="12">
    <location>
        <begin position="569"/>
        <end position="638"/>
    </location>
</feature>
<dbReference type="SMART" id="SM00220">
    <property type="entry name" value="S_TKc"/>
    <property type="match status" value="1"/>
</dbReference>
<dbReference type="PROSITE" id="PS51178">
    <property type="entry name" value="PASTA"/>
    <property type="match status" value="4"/>
</dbReference>
<evidence type="ECO:0000259" key="12">
    <source>
        <dbReference type="PROSITE" id="PS51178"/>
    </source>
</evidence>
<dbReference type="PANTHER" id="PTHR43289:SF34">
    <property type="entry name" value="SERINE_THREONINE-PROTEIN KINASE YBDM-RELATED"/>
    <property type="match status" value="1"/>
</dbReference>
<dbReference type="InterPro" id="IPR000719">
    <property type="entry name" value="Prot_kinase_dom"/>
</dbReference>